<feature type="domain" description="Haemolysin activator HlyB C-terminal" evidence="5">
    <location>
        <begin position="217"/>
        <end position="492"/>
    </location>
</feature>
<dbReference type="Pfam" id="PF08479">
    <property type="entry name" value="POTRA_2"/>
    <property type="match status" value="1"/>
</dbReference>
<evidence type="ECO:0000313" key="9">
    <source>
        <dbReference type="Proteomes" id="UP001516351"/>
    </source>
</evidence>
<feature type="signal peptide" evidence="4">
    <location>
        <begin position="1"/>
        <end position="25"/>
    </location>
</feature>
<dbReference type="Pfam" id="PF17287">
    <property type="entry name" value="POTRA_3"/>
    <property type="match status" value="1"/>
</dbReference>
<dbReference type="InterPro" id="IPR051544">
    <property type="entry name" value="TPS_OM_transporter"/>
</dbReference>
<dbReference type="PANTHER" id="PTHR34597:SF3">
    <property type="entry name" value="OUTER MEMBRANE TRANSPORTER CDIB"/>
    <property type="match status" value="1"/>
</dbReference>
<comment type="caution">
    <text evidence="8">The sequence shown here is derived from an EMBL/GenBank/DDBJ whole genome shotgun (WGS) entry which is preliminary data.</text>
</comment>
<dbReference type="PANTHER" id="PTHR34597">
    <property type="entry name" value="SLR1661 PROTEIN"/>
    <property type="match status" value="1"/>
</dbReference>
<dbReference type="InterPro" id="IPR005565">
    <property type="entry name" value="Hemolysn_activator_HlyB_C"/>
</dbReference>
<accession>A0ABX2P7I2</accession>
<evidence type="ECO:0000313" key="8">
    <source>
        <dbReference type="EMBL" id="NVN47434.1"/>
    </source>
</evidence>
<evidence type="ECO:0000259" key="5">
    <source>
        <dbReference type="Pfam" id="PF03865"/>
    </source>
</evidence>
<proteinExistence type="predicted"/>
<dbReference type="InterPro" id="IPR013686">
    <property type="entry name" value="Polypept-transport_assoc_ShlB"/>
</dbReference>
<keyword evidence="4" id="KW-0732">Signal</keyword>
<sequence length="586" mass="64225">MSALRVIRLALTGGFSLFYFATAHAQAQMRADPPALMPAGPGSSQDQFQRFRQRQQQLDMLPPPDSDTQFHNPSPIKGGGSCVRVWSLSIENAPHLGDAARSGVIQRYAGRCLGVSDFNHALDDINRAYVQQGNVTSRAYLPEQSLSSGRLRIVVIEGTLSSIQFAGISARHHELMGFPGLRDHLLNLRDLEQGLDQMNRMPNWSAKMQIVPGDKPGSSSVVIQEQNPGILHGQVWADNNGQYQTGHETGHALLTAQDALGLLDMWSVEYDHSLVGSAGHRGTQYFSADGSIPYGKWSVFSGFWMSDDVYHLQTLGEDYRLGGRRRDFRFGVSRVVARNSVGVTTLQALYELKSFNSTLNHVRLNTQSARQASVVTQASESLKVLGGLWYITLGVRFGTDGAGTRSSFAHPIESEPHTRYVKPALDIDGYEPLPFGMSWHVSFHGELSSRNQFATEQLQLGGPYTVRGFLSQMLVGNKGLYVRDDISYRLAPLDLHERCGVYRGLCRLFVDGTEFYGIIDGGFVKLGYRADNLPPALRGGSIAGAGFGLRKVSGPVFWGASATHAIAHGPLPDEGWIAAFQAGVRF</sequence>
<dbReference type="RefSeq" id="WP_306414311.1">
    <property type="nucleotide sequence ID" value="NZ_JABXXV010000006.1"/>
</dbReference>
<dbReference type="Pfam" id="PF03865">
    <property type="entry name" value="ShlB"/>
    <property type="match status" value="1"/>
</dbReference>
<feature type="chain" id="PRO_5045382598" evidence="4">
    <location>
        <begin position="26"/>
        <end position="586"/>
    </location>
</feature>
<protein>
    <submittedName>
        <fullName evidence="8">ShlB/FhaC/HecB family hemolysin secretion/activation protein</fullName>
    </submittedName>
</protein>
<reference evidence="8 9" key="1">
    <citation type="submission" date="2020-06" db="EMBL/GenBank/DDBJ databases">
        <title>Synonyms of Asaia species.</title>
        <authorList>
            <person name="Sombolestani A."/>
        </authorList>
    </citation>
    <scope>NUCLEOTIDE SEQUENCE [LARGE SCALE GENOMIC DNA]</scope>
    <source>
        <strain evidence="8 9">LMG 27047</strain>
    </source>
</reference>
<keyword evidence="1" id="KW-0472">Membrane</keyword>
<keyword evidence="9" id="KW-1185">Reference proteome</keyword>
<dbReference type="InterPro" id="IPR027282">
    <property type="entry name" value="TPS"/>
</dbReference>
<keyword evidence="3" id="KW-0998">Cell outer membrane</keyword>
<dbReference type="Proteomes" id="UP001516351">
    <property type="component" value="Unassembled WGS sequence"/>
</dbReference>
<keyword evidence="2" id="KW-0812">Transmembrane</keyword>
<name>A0ABX2P7I2_9PROT</name>
<dbReference type="PIRSF" id="PIRSF029745">
    <property type="entry name" value="FhaC"/>
    <property type="match status" value="1"/>
</dbReference>
<dbReference type="InterPro" id="IPR035251">
    <property type="entry name" value="ShlB_POTRA"/>
</dbReference>
<evidence type="ECO:0000256" key="1">
    <source>
        <dbReference type="ARBA" id="ARBA00022452"/>
    </source>
</evidence>
<evidence type="ECO:0000259" key="6">
    <source>
        <dbReference type="Pfam" id="PF08479"/>
    </source>
</evidence>
<dbReference type="Gene3D" id="3.10.20.310">
    <property type="entry name" value="membrane protein fhac"/>
    <property type="match status" value="1"/>
</dbReference>
<feature type="domain" description="Polypeptide-transport-associated ShlB-type" evidence="6">
    <location>
        <begin position="85"/>
        <end position="158"/>
    </location>
</feature>
<feature type="domain" description="ShlB POTRA" evidence="7">
    <location>
        <begin position="170"/>
        <end position="212"/>
    </location>
</feature>
<gene>
    <name evidence="8" type="ORF">HW542_11525</name>
</gene>
<evidence type="ECO:0000256" key="3">
    <source>
        <dbReference type="ARBA" id="ARBA00023237"/>
    </source>
</evidence>
<dbReference type="EMBL" id="JABXXV010000006">
    <property type="protein sequence ID" value="NVN47434.1"/>
    <property type="molecule type" value="Genomic_DNA"/>
</dbReference>
<evidence type="ECO:0000259" key="7">
    <source>
        <dbReference type="Pfam" id="PF17287"/>
    </source>
</evidence>
<keyword evidence="1" id="KW-1134">Transmembrane beta strand</keyword>
<evidence type="ECO:0000256" key="2">
    <source>
        <dbReference type="ARBA" id="ARBA00022692"/>
    </source>
</evidence>
<dbReference type="Gene3D" id="2.40.160.50">
    <property type="entry name" value="membrane protein fhac: a member of the omp85/tpsb transporter family"/>
    <property type="match status" value="1"/>
</dbReference>
<evidence type="ECO:0000256" key="4">
    <source>
        <dbReference type="SAM" id="SignalP"/>
    </source>
</evidence>
<organism evidence="8 9">
    <name type="scientific">Asaia spathodeae</name>
    <dbReference type="NCBI Taxonomy" id="657016"/>
    <lineage>
        <taxon>Bacteria</taxon>
        <taxon>Pseudomonadati</taxon>
        <taxon>Pseudomonadota</taxon>
        <taxon>Alphaproteobacteria</taxon>
        <taxon>Acetobacterales</taxon>
        <taxon>Acetobacteraceae</taxon>
        <taxon>Asaia</taxon>
    </lineage>
</organism>